<keyword evidence="2" id="KW-1133">Transmembrane helix</keyword>
<feature type="transmembrane region" description="Helical" evidence="2">
    <location>
        <begin position="176"/>
        <end position="196"/>
    </location>
</feature>
<reference evidence="3" key="1">
    <citation type="submission" date="2022-05" db="EMBL/GenBank/DDBJ databases">
        <title>Novel Pseudomonas spp. Isolated from a Rainbow Trout Aquaculture Facility.</title>
        <authorList>
            <person name="Testerman T."/>
            <person name="Graf J."/>
        </authorList>
    </citation>
    <scope>NUCLEOTIDE SEQUENCE</scope>
    <source>
        <strain evidence="3">ID1050</strain>
    </source>
</reference>
<keyword evidence="2" id="KW-0812">Transmembrane</keyword>
<feature type="transmembrane region" description="Helical" evidence="2">
    <location>
        <begin position="12"/>
        <end position="33"/>
    </location>
</feature>
<organism evidence="3 4">
    <name type="scientific">Pseudomonas shahriarae</name>
    <dbReference type="NCBI Taxonomy" id="2745512"/>
    <lineage>
        <taxon>Bacteria</taxon>
        <taxon>Pseudomonadati</taxon>
        <taxon>Pseudomonadota</taxon>
        <taxon>Gammaproteobacteria</taxon>
        <taxon>Pseudomonadales</taxon>
        <taxon>Pseudomonadaceae</taxon>
        <taxon>Pseudomonas</taxon>
    </lineage>
</organism>
<evidence type="ECO:0000313" key="3">
    <source>
        <dbReference type="EMBL" id="MDD0987445.1"/>
    </source>
</evidence>
<keyword evidence="2" id="KW-0472">Membrane</keyword>
<accession>A0ABT5NI70</accession>
<dbReference type="RefSeq" id="WP_262377368.1">
    <property type="nucleotide sequence ID" value="NZ_JAMDGV010000022.1"/>
</dbReference>
<dbReference type="EMBL" id="JAMDHD010000032">
    <property type="protein sequence ID" value="MDD0987445.1"/>
    <property type="molecule type" value="Genomic_DNA"/>
</dbReference>
<gene>
    <name evidence="3" type="ORF">M5G21_21035</name>
</gene>
<proteinExistence type="predicted"/>
<keyword evidence="4" id="KW-1185">Reference proteome</keyword>
<evidence type="ECO:0000256" key="1">
    <source>
        <dbReference type="SAM" id="MobiDB-lite"/>
    </source>
</evidence>
<sequence length="199" mass="21442">MRSDNVGASYSWQVLICLGLIVGVSIAMGSYIVHLNARIDKQRELSPVYLHQCGNGRGGFIVYPDGRRSSDDCYPADDLESTSTDQPQDVPGTPREQWLKYILPAVEGLRRMTSNSLISTSRPQPKPRHASLPGTSDMLFSLTPASVPNSAQPGQWLIGRNSPAALLPFGGPMAKMAFFLLGFLALTVGIGLLATISPV</sequence>
<name>A0ABT5NI70_9PSED</name>
<dbReference type="Proteomes" id="UP001148189">
    <property type="component" value="Unassembled WGS sequence"/>
</dbReference>
<evidence type="ECO:0000313" key="4">
    <source>
        <dbReference type="Proteomes" id="UP001148189"/>
    </source>
</evidence>
<feature type="region of interest" description="Disordered" evidence="1">
    <location>
        <begin position="116"/>
        <end position="135"/>
    </location>
</feature>
<protein>
    <submittedName>
        <fullName evidence="3">Uncharacterized protein</fullName>
    </submittedName>
</protein>
<evidence type="ECO:0000256" key="2">
    <source>
        <dbReference type="SAM" id="Phobius"/>
    </source>
</evidence>
<comment type="caution">
    <text evidence="3">The sequence shown here is derived from an EMBL/GenBank/DDBJ whole genome shotgun (WGS) entry which is preliminary data.</text>
</comment>
<feature type="region of interest" description="Disordered" evidence="1">
    <location>
        <begin position="72"/>
        <end position="93"/>
    </location>
</feature>